<evidence type="ECO:0000256" key="1">
    <source>
        <dbReference type="ARBA" id="ARBA00005964"/>
    </source>
</evidence>
<feature type="region of interest" description="Disordered" evidence="4">
    <location>
        <begin position="495"/>
        <end position="533"/>
    </location>
</feature>
<keyword evidence="2 5" id="KW-0732">Signal</keyword>
<protein>
    <recommendedName>
        <fullName evidence="6">Carboxylesterase type B domain-containing protein</fullName>
    </recommendedName>
</protein>
<reference evidence="7 8" key="1">
    <citation type="submission" date="2024-03" db="EMBL/GenBank/DDBJ databases">
        <title>The genome assembly and annotation of the cricket Gryllus longicercus Weissman &amp; Gray.</title>
        <authorList>
            <person name="Szrajer S."/>
            <person name="Gray D."/>
            <person name="Ylla G."/>
        </authorList>
    </citation>
    <scope>NUCLEOTIDE SEQUENCE [LARGE SCALE GENOMIC DNA]</scope>
    <source>
        <strain evidence="7">DAG 2021-001</strain>
        <tissue evidence="7">Whole body minus gut</tissue>
    </source>
</reference>
<comment type="caution">
    <text evidence="7">The sequence shown here is derived from an EMBL/GenBank/DDBJ whole genome shotgun (WGS) entry which is preliminary data.</text>
</comment>
<keyword evidence="8" id="KW-1185">Reference proteome</keyword>
<keyword evidence="3" id="KW-0325">Glycoprotein</keyword>
<evidence type="ECO:0000313" key="7">
    <source>
        <dbReference type="EMBL" id="KAK7864413.1"/>
    </source>
</evidence>
<dbReference type="Proteomes" id="UP001378592">
    <property type="component" value="Unassembled WGS sequence"/>
</dbReference>
<evidence type="ECO:0000259" key="6">
    <source>
        <dbReference type="Pfam" id="PF00135"/>
    </source>
</evidence>
<evidence type="ECO:0000313" key="8">
    <source>
        <dbReference type="Proteomes" id="UP001378592"/>
    </source>
</evidence>
<feature type="chain" id="PRO_5043021135" description="Carboxylesterase type B domain-containing protein" evidence="5">
    <location>
        <begin position="24"/>
        <end position="706"/>
    </location>
</feature>
<name>A0AAN9VIE8_9ORTH</name>
<feature type="domain" description="Carboxylesterase type B" evidence="6">
    <location>
        <begin position="64"/>
        <end position="619"/>
    </location>
</feature>
<proteinExistence type="inferred from homology"/>
<evidence type="ECO:0000256" key="2">
    <source>
        <dbReference type="ARBA" id="ARBA00022729"/>
    </source>
</evidence>
<dbReference type="InterPro" id="IPR019819">
    <property type="entry name" value="Carboxylesterase_B_CS"/>
</dbReference>
<dbReference type="PROSITE" id="PS00941">
    <property type="entry name" value="CARBOXYLESTERASE_B_2"/>
    <property type="match status" value="1"/>
</dbReference>
<evidence type="ECO:0000256" key="4">
    <source>
        <dbReference type="SAM" id="MobiDB-lite"/>
    </source>
</evidence>
<evidence type="ECO:0000256" key="5">
    <source>
        <dbReference type="SAM" id="SignalP"/>
    </source>
</evidence>
<dbReference type="PANTHER" id="PTHR43903">
    <property type="entry name" value="NEUROLIGIN"/>
    <property type="match status" value="1"/>
</dbReference>
<dbReference type="InterPro" id="IPR029058">
    <property type="entry name" value="AB_hydrolase_fold"/>
</dbReference>
<gene>
    <name evidence="7" type="ORF">R5R35_000454</name>
</gene>
<dbReference type="AlphaFoldDB" id="A0AAN9VIE8"/>
<feature type="signal peptide" evidence="5">
    <location>
        <begin position="1"/>
        <end position="23"/>
    </location>
</feature>
<sequence>MAAAAGLALAVAVALVLLCGAGAEGGARVKRIVGGEEAPSPPPDDPTAFDEAAGAWVFGVRRKDHYAFLGIRYAEPPVGRLRFQRPRRVALEGEVDATRAPPPCPQPGPGGRVVGSEDCLFLNVFTPQLPGGRVESFPVLVWIHGGGFRRGSANQYGANPLVRRRVVVVVPQYRLGSLGFLSAGTAELPGNAGLFDMAAALSWVQQHVAAFGGDPRRVTVFGQGSGAAAAVLLSLSSISRGLLGGVLALSGSALSSFALDLDPLGTSRDLAARSNCPHRPALALVRCLQEAPVEALVGADSALEELRLRAQGLLAGLTGLLGAAPVVDGPDDDRALPHFLPRPPLDLLKAPLGPDDLPLPPLVTGVTAAETATAIYGDFRQEVMRGIATVPGYVDHLLGGLIKCTAPLVGNMTGTLLHTLATNYFSFLSIKDTPQALNRLVEVTGDALFNLPAWTTAQWWSKRSPLYLYVFEHASSQQGGGAAFLQGLPLVSHGNGSGSGGASPASGNDADMPDPPHDAGPGHGDDLPFAFDAHPLEPAEGAETNEPDDIFGLSDPQDFSVQGHVTDFIAEFARSGVPAVRGANVSWPAFAPGGGGRHLRVGPSPRAADDFRTCQMELWTGALARSGLPAALCAASDALPPLAPVAGAASSLGGGLGLSEAAARGAEGLLTAGEGGGLVPAPAPPPATPVRQPANVLPLPVGGLIG</sequence>
<dbReference type="SUPFAM" id="SSF53474">
    <property type="entry name" value="alpha/beta-Hydrolases"/>
    <property type="match status" value="1"/>
</dbReference>
<dbReference type="InterPro" id="IPR051093">
    <property type="entry name" value="Neuroligin/BSAL"/>
</dbReference>
<accession>A0AAN9VIE8</accession>
<evidence type="ECO:0000256" key="3">
    <source>
        <dbReference type="ARBA" id="ARBA00023180"/>
    </source>
</evidence>
<comment type="similarity">
    <text evidence="1">Belongs to the type-B carboxylesterase/lipase family.</text>
</comment>
<dbReference type="EMBL" id="JAZDUA010000203">
    <property type="protein sequence ID" value="KAK7864413.1"/>
    <property type="molecule type" value="Genomic_DNA"/>
</dbReference>
<organism evidence="7 8">
    <name type="scientific">Gryllus longicercus</name>
    <dbReference type="NCBI Taxonomy" id="2509291"/>
    <lineage>
        <taxon>Eukaryota</taxon>
        <taxon>Metazoa</taxon>
        <taxon>Ecdysozoa</taxon>
        <taxon>Arthropoda</taxon>
        <taxon>Hexapoda</taxon>
        <taxon>Insecta</taxon>
        <taxon>Pterygota</taxon>
        <taxon>Neoptera</taxon>
        <taxon>Polyneoptera</taxon>
        <taxon>Orthoptera</taxon>
        <taxon>Ensifera</taxon>
        <taxon>Gryllidea</taxon>
        <taxon>Grylloidea</taxon>
        <taxon>Gryllidae</taxon>
        <taxon>Gryllinae</taxon>
        <taxon>Gryllus</taxon>
    </lineage>
</organism>
<dbReference type="Pfam" id="PF00135">
    <property type="entry name" value="COesterase"/>
    <property type="match status" value="1"/>
</dbReference>
<dbReference type="InterPro" id="IPR002018">
    <property type="entry name" value="CarbesteraseB"/>
</dbReference>
<dbReference type="Gene3D" id="3.40.50.1820">
    <property type="entry name" value="alpha/beta hydrolase"/>
    <property type="match status" value="1"/>
</dbReference>